<evidence type="ECO:0000313" key="2">
    <source>
        <dbReference type="EMBL" id="CAH2211361.1"/>
    </source>
</evidence>
<evidence type="ECO:0000256" key="1">
    <source>
        <dbReference type="SAM" id="MobiDB-lite"/>
    </source>
</evidence>
<proteinExistence type="predicted"/>
<feature type="compositionally biased region" description="Basic residues" evidence="1">
    <location>
        <begin position="118"/>
        <end position="130"/>
    </location>
</feature>
<dbReference type="Proteomes" id="UP000838756">
    <property type="component" value="Unassembled WGS sequence"/>
</dbReference>
<feature type="region of interest" description="Disordered" evidence="1">
    <location>
        <begin position="109"/>
        <end position="130"/>
    </location>
</feature>
<reference evidence="2" key="1">
    <citation type="submission" date="2022-03" db="EMBL/GenBank/DDBJ databases">
        <authorList>
            <person name="Lindestad O."/>
        </authorList>
    </citation>
    <scope>NUCLEOTIDE SEQUENCE</scope>
</reference>
<sequence length="130" mass="14314">MDVGVLRCWNGRRKVLVSAALVDPQRGGQTTLSASQVTPRCHHCGGDQDTAQHTLEDCPAWESERRVLINNVGGDLSPPAVIAAMLAKDRAWKAAASFCETVMLKKEAAERDLERANPARRRKRRGHDSN</sequence>
<protein>
    <submittedName>
        <fullName evidence="2">Jg22772 protein</fullName>
    </submittedName>
</protein>
<comment type="caution">
    <text evidence="2">The sequence shown here is derived from an EMBL/GenBank/DDBJ whole genome shotgun (WGS) entry which is preliminary data.</text>
</comment>
<dbReference type="EMBL" id="CAKXAJ010009995">
    <property type="protein sequence ID" value="CAH2211361.1"/>
    <property type="molecule type" value="Genomic_DNA"/>
</dbReference>
<gene>
    <name evidence="2" type="primary">jg22772</name>
    <name evidence="2" type="ORF">PAEG_LOCUS3178</name>
</gene>
<evidence type="ECO:0000313" key="3">
    <source>
        <dbReference type="Proteomes" id="UP000838756"/>
    </source>
</evidence>
<keyword evidence="3" id="KW-1185">Reference proteome</keyword>
<dbReference type="OrthoDB" id="7480128at2759"/>
<name>A0A8S4QKW6_9NEOP</name>
<accession>A0A8S4QKW6</accession>
<organism evidence="2 3">
    <name type="scientific">Pararge aegeria aegeria</name>
    <dbReference type="NCBI Taxonomy" id="348720"/>
    <lineage>
        <taxon>Eukaryota</taxon>
        <taxon>Metazoa</taxon>
        <taxon>Ecdysozoa</taxon>
        <taxon>Arthropoda</taxon>
        <taxon>Hexapoda</taxon>
        <taxon>Insecta</taxon>
        <taxon>Pterygota</taxon>
        <taxon>Neoptera</taxon>
        <taxon>Endopterygota</taxon>
        <taxon>Lepidoptera</taxon>
        <taxon>Glossata</taxon>
        <taxon>Ditrysia</taxon>
        <taxon>Papilionoidea</taxon>
        <taxon>Nymphalidae</taxon>
        <taxon>Satyrinae</taxon>
        <taxon>Satyrini</taxon>
        <taxon>Parargina</taxon>
        <taxon>Pararge</taxon>
    </lineage>
</organism>
<dbReference type="AlphaFoldDB" id="A0A8S4QKW6"/>